<organism evidence="2 3">
    <name type="scientific">Bacillus selenitireducens (strain ATCC 700615 / DSM 15326 / MLS10)</name>
    <dbReference type="NCBI Taxonomy" id="439292"/>
    <lineage>
        <taxon>Bacteria</taxon>
        <taxon>Bacillati</taxon>
        <taxon>Bacillota</taxon>
        <taxon>Bacilli</taxon>
        <taxon>Bacillales</taxon>
        <taxon>Bacillaceae</taxon>
        <taxon>Salisediminibacterium</taxon>
    </lineage>
</organism>
<reference evidence="2" key="1">
    <citation type="submission" date="2009-10" db="EMBL/GenBank/DDBJ databases">
        <title>Complete sequence of Bacillus selenitireducens MLS10.</title>
        <authorList>
            <consortium name="US DOE Joint Genome Institute"/>
            <person name="Lucas S."/>
            <person name="Copeland A."/>
            <person name="Lapidus A."/>
            <person name="Glavina del Rio T."/>
            <person name="Dalin E."/>
            <person name="Tice H."/>
            <person name="Bruce D."/>
            <person name="Goodwin L."/>
            <person name="Pitluck S."/>
            <person name="Sims D."/>
            <person name="Brettin T."/>
            <person name="Detter J.C."/>
            <person name="Han C."/>
            <person name="Larimer F."/>
            <person name="Land M."/>
            <person name="Hauser L."/>
            <person name="Kyrpides N."/>
            <person name="Ovchinnikova G."/>
            <person name="Stolz J."/>
        </authorList>
    </citation>
    <scope>NUCLEOTIDE SEQUENCE [LARGE SCALE GENOMIC DNA]</scope>
    <source>
        <strain evidence="2">MLS10</strain>
    </source>
</reference>
<dbReference type="HOGENOM" id="CLU_2614613_0_0_9"/>
<proteinExistence type="predicted"/>
<dbReference type="AlphaFoldDB" id="D6Y0G5"/>
<dbReference type="Proteomes" id="UP000000271">
    <property type="component" value="Chromosome"/>
</dbReference>
<accession>D6Y0G5</accession>
<gene>
    <name evidence="2" type="ordered locus">Bsel_1037</name>
</gene>
<evidence type="ECO:0000256" key="1">
    <source>
        <dbReference type="SAM" id="Coils"/>
    </source>
</evidence>
<protein>
    <submittedName>
        <fullName evidence="2">Uncharacterized protein</fullName>
    </submittedName>
</protein>
<evidence type="ECO:0000313" key="3">
    <source>
        <dbReference type="Proteomes" id="UP000000271"/>
    </source>
</evidence>
<sequence>MTHEYDGTRQFYLDQLAWLQEQQRIYEEIEGLLREMRDVAVTESDETLSDYERQLLQEEIHELNDRVDALYREFDPVH</sequence>
<dbReference type="EMBL" id="CP001791">
    <property type="protein sequence ID" value="ADH98556.1"/>
    <property type="molecule type" value="Genomic_DNA"/>
</dbReference>
<feature type="coiled-coil region" evidence="1">
    <location>
        <begin position="19"/>
        <end position="73"/>
    </location>
</feature>
<keyword evidence="1" id="KW-0175">Coiled coil</keyword>
<dbReference type="Gene3D" id="1.20.1330.10">
    <property type="entry name" value="f41 fragment of flagellin, N-terminal domain"/>
    <property type="match status" value="1"/>
</dbReference>
<dbReference type="RefSeq" id="WP_013171981.1">
    <property type="nucleotide sequence ID" value="NC_014219.1"/>
</dbReference>
<name>D6Y0G5_BACIE</name>
<dbReference type="KEGG" id="bse:Bsel_1037"/>
<dbReference type="SUPFAM" id="SSF64518">
    <property type="entry name" value="Phase 1 flagellin"/>
    <property type="match status" value="1"/>
</dbReference>
<evidence type="ECO:0000313" key="2">
    <source>
        <dbReference type="EMBL" id="ADH98556.1"/>
    </source>
</evidence>
<keyword evidence="3" id="KW-1185">Reference proteome</keyword>